<feature type="region of interest" description="Disordered" evidence="5">
    <location>
        <begin position="397"/>
        <end position="417"/>
    </location>
</feature>
<feature type="compositionally biased region" description="Polar residues" evidence="5">
    <location>
        <begin position="1"/>
        <end position="13"/>
    </location>
</feature>
<keyword evidence="8" id="KW-1185">Reference proteome</keyword>
<evidence type="ECO:0000313" key="8">
    <source>
        <dbReference type="Proteomes" id="UP000284706"/>
    </source>
</evidence>
<feature type="compositionally biased region" description="Basic and acidic residues" evidence="5">
    <location>
        <begin position="119"/>
        <end position="130"/>
    </location>
</feature>
<evidence type="ECO:0000256" key="4">
    <source>
        <dbReference type="PROSITE-ProRule" id="PRU00322"/>
    </source>
</evidence>
<dbReference type="InParanoid" id="A0A409YBY7"/>
<feature type="compositionally biased region" description="Basic and acidic residues" evidence="5">
    <location>
        <begin position="295"/>
        <end position="304"/>
    </location>
</feature>
<organism evidence="7 8">
    <name type="scientific">Gymnopilus dilepis</name>
    <dbReference type="NCBI Taxonomy" id="231916"/>
    <lineage>
        <taxon>Eukaryota</taxon>
        <taxon>Fungi</taxon>
        <taxon>Dikarya</taxon>
        <taxon>Basidiomycota</taxon>
        <taxon>Agaricomycotina</taxon>
        <taxon>Agaricomycetes</taxon>
        <taxon>Agaricomycetidae</taxon>
        <taxon>Agaricales</taxon>
        <taxon>Agaricineae</taxon>
        <taxon>Hymenogastraceae</taxon>
        <taxon>Gymnopilus</taxon>
    </lineage>
</organism>
<dbReference type="OrthoDB" id="79830at2759"/>
<keyword evidence="2 4" id="KW-0863">Zinc-finger</keyword>
<evidence type="ECO:0000259" key="6">
    <source>
        <dbReference type="PROSITE" id="PS50199"/>
    </source>
</evidence>
<dbReference type="InterPro" id="IPR001876">
    <property type="entry name" value="Znf_RanBP2"/>
</dbReference>
<accession>A0A409YBY7</accession>
<evidence type="ECO:0000256" key="2">
    <source>
        <dbReference type="ARBA" id="ARBA00022771"/>
    </source>
</evidence>
<feature type="compositionally biased region" description="Basic and acidic residues" evidence="5">
    <location>
        <begin position="167"/>
        <end position="184"/>
    </location>
</feature>
<feature type="region of interest" description="Disordered" evidence="5">
    <location>
        <begin position="637"/>
        <end position="658"/>
    </location>
</feature>
<reference evidence="7 8" key="1">
    <citation type="journal article" date="2018" name="Evol. Lett.">
        <title>Horizontal gene cluster transfer increased hallucinogenic mushroom diversity.</title>
        <authorList>
            <person name="Reynolds H.T."/>
            <person name="Vijayakumar V."/>
            <person name="Gluck-Thaler E."/>
            <person name="Korotkin H.B."/>
            <person name="Matheny P.B."/>
            <person name="Slot J.C."/>
        </authorList>
    </citation>
    <scope>NUCLEOTIDE SEQUENCE [LARGE SCALE GENOMIC DNA]</scope>
    <source>
        <strain evidence="7 8">SRW20</strain>
    </source>
</reference>
<proteinExistence type="predicted"/>
<dbReference type="GO" id="GO:0008270">
    <property type="term" value="F:zinc ion binding"/>
    <property type="evidence" value="ECO:0007669"/>
    <property type="project" value="UniProtKB-KW"/>
</dbReference>
<evidence type="ECO:0000256" key="3">
    <source>
        <dbReference type="ARBA" id="ARBA00022833"/>
    </source>
</evidence>
<feature type="compositionally biased region" description="Polar residues" evidence="5">
    <location>
        <begin position="40"/>
        <end position="68"/>
    </location>
</feature>
<evidence type="ECO:0000313" key="7">
    <source>
        <dbReference type="EMBL" id="PPR00518.1"/>
    </source>
</evidence>
<name>A0A409YBY7_9AGAR</name>
<keyword evidence="1" id="KW-0479">Metal-binding</keyword>
<feature type="compositionally biased region" description="Pro residues" evidence="5">
    <location>
        <begin position="645"/>
        <end position="654"/>
    </location>
</feature>
<gene>
    <name evidence="7" type="ORF">CVT26_009904</name>
</gene>
<comment type="caution">
    <text evidence="7">The sequence shown here is derived from an EMBL/GenBank/DDBJ whole genome shotgun (WGS) entry which is preliminary data.</text>
</comment>
<dbReference type="AlphaFoldDB" id="A0A409YBY7"/>
<dbReference type="PROSITE" id="PS50199">
    <property type="entry name" value="ZF_RANBP2_2"/>
    <property type="match status" value="1"/>
</dbReference>
<feature type="compositionally biased region" description="Basic and acidic residues" evidence="5">
    <location>
        <begin position="406"/>
        <end position="417"/>
    </location>
</feature>
<dbReference type="EMBL" id="NHYE01001003">
    <property type="protein sequence ID" value="PPR00518.1"/>
    <property type="molecule type" value="Genomic_DNA"/>
</dbReference>
<keyword evidence="3" id="KW-0862">Zinc</keyword>
<feature type="compositionally biased region" description="Polar residues" evidence="5">
    <location>
        <begin position="306"/>
        <end position="337"/>
    </location>
</feature>
<evidence type="ECO:0000256" key="5">
    <source>
        <dbReference type="SAM" id="MobiDB-lite"/>
    </source>
</evidence>
<feature type="region of interest" description="Disordered" evidence="5">
    <location>
        <begin position="490"/>
        <end position="532"/>
    </location>
</feature>
<dbReference type="Gene3D" id="4.10.1060.10">
    <property type="entry name" value="Zinc finger, RanBP2-type"/>
    <property type="match status" value="1"/>
</dbReference>
<feature type="compositionally biased region" description="Low complexity" evidence="5">
    <location>
        <begin position="360"/>
        <end position="371"/>
    </location>
</feature>
<sequence>MRDSSSTGESSVADSKRRKLDDEQSSGPESPKKSSAVPFPNSSPTTPRANGANGSSSRTPAPLSTSRLRTPAKPTVPAIPSPLRQAWSDASSASSREESRASPPQAAKQTQTASFMAELIKETTPPKRPDLSNPYQTASPIGKVGPPKRSTRRPRATGKPSAPAKEQGTEEKVATTSDKDKVKEYSPQAIIEATVPKGSKRSRPPAHLEKRTPSEETPPAPVKDQGPTVVETRKAAYVVEEPEEDEDEARRATKKAKSSINGHGLPSSVKSASPTPTPDVDIVVEEVDVDMNSAADREKSKESAKPTVQVNGSTSQSPLSATSPTSRPFTGMKSNSIPKEPSKLRFSFQADTPTAPPMPSTTSPISDVAPATPQPAPPLPKTDFKFSPPSSGFNFTFKADSAPTEKAAEKVPENDTEAIKEKVRAAPVPSLPVFTFGVDGTSVLPSSSEHSKVQNDVKALPKSSLPTFNFGSSKSTPFAFDYDRSMAKAPGSYDGSYKPSPPKTHKPAIIRPISSPSPAPSTSTPPPVKGFDFAAAGMKAPVAAKDSKTCSSCGLSSPTSAQKCTVCDEPFPGSASAASPPISTPAPPAPPTGGFNWAAAGMKPPSAPQGKTCSSCGLSSPTSAQKCTVCDEPFPGSASGASPPVSAPTPPAPPTGGFNWAAAGIKPPSAPQGTWKCSDCGLNSPEAKVECTVCGAPKP</sequence>
<dbReference type="Proteomes" id="UP000284706">
    <property type="component" value="Unassembled WGS sequence"/>
</dbReference>
<evidence type="ECO:0000256" key="1">
    <source>
        <dbReference type="ARBA" id="ARBA00022723"/>
    </source>
</evidence>
<dbReference type="STRING" id="231916.A0A409YBY7"/>
<feature type="domain" description="RanBP2-type" evidence="6">
    <location>
        <begin position="671"/>
        <end position="699"/>
    </location>
</feature>
<feature type="region of interest" description="Disordered" evidence="5">
    <location>
        <begin position="1"/>
        <end position="385"/>
    </location>
</feature>
<dbReference type="SMART" id="SM00547">
    <property type="entry name" value="ZnF_RBZ"/>
    <property type="match status" value="3"/>
</dbReference>
<feature type="compositionally biased region" description="Pro residues" evidence="5">
    <location>
        <begin position="515"/>
        <end position="528"/>
    </location>
</feature>
<protein>
    <recommendedName>
        <fullName evidence="6">RanBP2-type domain-containing protein</fullName>
    </recommendedName>
</protein>